<dbReference type="InterPro" id="IPR039013">
    <property type="entry name" value="YgiF"/>
</dbReference>
<evidence type="ECO:0000313" key="2">
    <source>
        <dbReference type="EMBL" id="MFM4893881.1"/>
    </source>
</evidence>
<dbReference type="SMART" id="SM01118">
    <property type="entry name" value="CYTH"/>
    <property type="match status" value="1"/>
</dbReference>
<dbReference type="CDD" id="cd07756">
    <property type="entry name" value="CYTH-like_Pase_CHAD"/>
    <property type="match status" value="1"/>
</dbReference>
<proteinExistence type="predicted"/>
<protein>
    <submittedName>
        <fullName evidence="2">Inorganic triphosphatase</fullName>
    </submittedName>
</protein>
<dbReference type="GeneID" id="97221105"/>
<sequence>MQTEIEIKFLVADPALGDPADSMANKLDIFLNSLTVVDHSEVELGNIYFDTRDLALRRLDMGLRIRRSNDFAEQTIKCRGEGLGGLHARPEYNGPVRGELPCLADFPATIWPQGEDLAALQAALVPQFRTDFLRRHWLIAWEGAEIELAWDRGEIVGQEGREAIDELELELKRGSAAALLTLAESLGAMPGLRLGVQSKAQRGYRLAGLGKALVARPLPQRGDLDGLSPRQQIALGLEQWQHHEQICVLQQDMAAWPDLVAGLALIAQALEHSVAMGEPAPEWNKAMAPLLAELAQLDEAGRRRWLARADYVVLQLAIIAWLWQ</sequence>
<name>A0ABW9GRX2_9GAMM</name>
<dbReference type="Pfam" id="PF01928">
    <property type="entry name" value="CYTH"/>
    <property type="match status" value="1"/>
</dbReference>
<dbReference type="SUPFAM" id="SSF55154">
    <property type="entry name" value="CYTH-like phosphatases"/>
    <property type="match status" value="1"/>
</dbReference>
<dbReference type="Proteomes" id="UP001630969">
    <property type="component" value="Unassembled WGS sequence"/>
</dbReference>
<dbReference type="InterPro" id="IPR033469">
    <property type="entry name" value="CYTH-like_dom_sf"/>
</dbReference>
<feature type="domain" description="CYTH" evidence="1">
    <location>
        <begin position="2"/>
        <end position="210"/>
    </location>
</feature>
<dbReference type="PANTHER" id="PTHR39569">
    <property type="entry name" value="INORGANIC TRIPHOSPHATASE"/>
    <property type="match status" value="1"/>
</dbReference>
<organism evidence="2 3">
    <name type="scientific">Aeromonas bivalvium</name>
    <dbReference type="NCBI Taxonomy" id="440079"/>
    <lineage>
        <taxon>Bacteria</taxon>
        <taxon>Pseudomonadati</taxon>
        <taxon>Pseudomonadota</taxon>
        <taxon>Gammaproteobacteria</taxon>
        <taxon>Aeromonadales</taxon>
        <taxon>Aeromonadaceae</taxon>
        <taxon>Aeromonas</taxon>
    </lineage>
</organism>
<gene>
    <name evidence="2" type="ORF">ACEUDJ_13510</name>
</gene>
<dbReference type="RefSeq" id="WP_408790756.1">
    <property type="nucleotide sequence ID" value="NZ_JBGXBU010000005.1"/>
</dbReference>
<dbReference type="PANTHER" id="PTHR39569:SF1">
    <property type="entry name" value="INORGANIC TRIPHOSPHATASE"/>
    <property type="match status" value="1"/>
</dbReference>
<keyword evidence="3" id="KW-1185">Reference proteome</keyword>
<dbReference type="PROSITE" id="PS51707">
    <property type="entry name" value="CYTH"/>
    <property type="match status" value="1"/>
</dbReference>
<dbReference type="EMBL" id="JBGXBU010000005">
    <property type="protein sequence ID" value="MFM4893881.1"/>
    <property type="molecule type" value="Genomic_DNA"/>
</dbReference>
<dbReference type="InterPro" id="IPR023577">
    <property type="entry name" value="CYTH_domain"/>
</dbReference>
<comment type="caution">
    <text evidence="2">The sequence shown here is derived from an EMBL/GenBank/DDBJ whole genome shotgun (WGS) entry which is preliminary data.</text>
</comment>
<evidence type="ECO:0000259" key="1">
    <source>
        <dbReference type="PROSITE" id="PS51707"/>
    </source>
</evidence>
<evidence type="ECO:0000313" key="3">
    <source>
        <dbReference type="Proteomes" id="UP001630969"/>
    </source>
</evidence>
<reference evidence="2 3" key="1">
    <citation type="submission" date="2024-09" db="EMBL/GenBank/DDBJ databases">
        <title>Aeromonas strains Genome sequencing and assembly.</title>
        <authorList>
            <person name="Hu X."/>
            <person name="Tang B."/>
        </authorList>
    </citation>
    <scope>NUCLEOTIDE SEQUENCE [LARGE SCALE GENOMIC DNA]</scope>
    <source>
        <strain evidence="2 3">NB23SCDHY001</strain>
    </source>
</reference>
<accession>A0ABW9GRX2</accession>
<dbReference type="Gene3D" id="2.40.320.10">
    <property type="entry name" value="Hypothetical Protein Pfu-838710-001"/>
    <property type="match status" value="1"/>
</dbReference>